<proteinExistence type="predicted"/>
<sequence length="317" mass="34643">MHFVINGHHSEGHASTSKLIRSTAARNEWKDPRQRKLSGSQPSVPQIVTSHSSISSQHKATSLRSKQAKSIHIDVPSSYISSAGQQRSKQNKDRRLNFLETVLLEEYPLWAAMGNASDPFNRYPAPWNPAFGTLLEFWVTYISPGCPKEISHGWDSTMTSAFANVPLVASVNSSEPAAFYSILALSAVMLPDTHPLAPSRLPRLSQTLQTKALATLNTALTKAQQATGNSTIVALVALACLAMYFGQHAAVRSIYLPRLKRIVEARGGLGQIARESGLMLPRWCAWGDCVLTSQAGRSPLFLDFENASKDSTGLDHH</sequence>
<evidence type="ECO:0000313" key="3">
    <source>
        <dbReference type="Proteomes" id="UP001562354"/>
    </source>
</evidence>
<comment type="caution">
    <text evidence="2">The sequence shown here is derived from an EMBL/GenBank/DDBJ whole genome shotgun (WGS) entry which is preliminary data.</text>
</comment>
<dbReference type="Proteomes" id="UP001562354">
    <property type="component" value="Unassembled WGS sequence"/>
</dbReference>
<accession>A0ABR3PRU1</accession>
<evidence type="ECO:0000256" key="1">
    <source>
        <dbReference type="SAM" id="MobiDB-lite"/>
    </source>
</evidence>
<evidence type="ECO:0000313" key="2">
    <source>
        <dbReference type="EMBL" id="KAL1311904.1"/>
    </source>
</evidence>
<name>A0ABR3PRU1_9PEZI</name>
<dbReference type="EMBL" id="JBFMKM010000001">
    <property type="protein sequence ID" value="KAL1311904.1"/>
    <property type="molecule type" value="Genomic_DNA"/>
</dbReference>
<dbReference type="Pfam" id="PF11951">
    <property type="entry name" value="Fungal_trans_2"/>
    <property type="match status" value="1"/>
</dbReference>
<dbReference type="RefSeq" id="XP_069204752.1">
    <property type="nucleotide sequence ID" value="XM_069341237.1"/>
</dbReference>
<protein>
    <submittedName>
        <fullName evidence="2">Uncharacterized protein</fullName>
    </submittedName>
</protein>
<dbReference type="PANTHER" id="PTHR37540">
    <property type="entry name" value="TRANSCRIPTION FACTOR (ACR-2), PUTATIVE-RELATED-RELATED"/>
    <property type="match status" value="1"/>
</dbReference>
<gene>
    <name evidence="2" type="ORF">AAFC00_001975</name>
</gene>
<keyword evidence="3" id="KW-1185">Reference proteome</keyword>
<reference evidence="2 3" key="1">
    <citation type="submission" date="2024-07" db="EMBL/GenBank/DDBJ databases">
        <title>Draft sequence of the Neodothiora populina.</title>
        <authorList>
            <person name="Drown D.D."/>
            <person name="Schuette U.S."/>
            <person name="Buechlein A.B."/>
            <person name="Rusch D.R."/>
            <person name="Winton L.W."/>
            <person name="Adams G.A."/>
        </authorList>
    </citation>
    <scope>NUCLEOTIDE SEQUENCE [LARGE SCALE GENOMIC DNA]</scope>
    <source>
        <strain evidence="2 3">CPC 39397</strain>
    </source>
</reference>
<feature type="region of interest" description="Disordered" evidence="1">
    <location>
        <begin position="26"/>
        <end position="69"/>
    </location>
</feature>
<organism evidence="2 3">
    <name type="scientific">Neodothiora populina</name>
    <dbReference type="NCBI Taxonomy" id="2781224"/>
    <lineage>
        <taxon>Eukaryota</taxon>
        <taxon>Fungi</taxon>
        <taxon>Dikarya</taxon>
        <taxon>Ascomycota</taxon>
        <taxon>Pezizomycotina</taxon>
        <taxon>Dothideomycetes</taxon>
        <taxon>Dothideomycetidae</taxon>
        <taxon>Dothideales</taxon>
        <taxon>Dothioraceae</taxon>
        <taxon>Neodothiora</taxon>
    </lineage>
</organism>
<dbReference type="InterPro" id="IPR021858">
    <property type="entry name" value="Fun_TF"/>
</dbReference>
<feature type="compositionally biased region" description="Polar residues" evidence="1">
    <location>
        <begin position="37"/>
        <end position="65"/>
    </location>
</feature>
<dbReference type="GeneID" id="95975677"/>
<dbReference type="PANTHER" id="PTHR37540:SF10">
    <property type="entry name" value="SIGMA-70 REGION 2 FAMILY PROTEIN"/>
    <property type="match status" value="1"/>
</dbReference>